<dbReference type="PANTHER" id="PTHR48017">
    <property type="entry name" value="OS05G0424000 PROTEIN-RELATED"/>
    <property type="match status" value="1"/>
</dbReference>
<evidence type="ECO:0000313" key="8">
    <source>
        <dbReference type="EMBL" id="ODQ44172.1"/>
    </source>
</evidence>
<keyword evidence="3 6" id="KW-0812">Transmembrane</keyword>
<keyword evidence="4 6" id="KW-1133">Transmembrane helix</keyword>
<dbReference type="GeneID" id="30178686"/>
<dbReference type="GO" id="GO:0016020">
    <property type="term" value="C:membrane"/>
    <property type="evidence" value="ECO:0007669"/>
    <property type="project" value="UniProtKB-SubCell"/>
</dbReference>
<feature type="transmembrane region" description="Helical" evidence="6">
    <location>
        <begin position="102"/>
        <end position="122"/>
    </location>
</feature>
<dbReference type="AlphaFoldDB" id="A0A1E3NDH8"/>
<sequence length="551" mass="61714">MSDATKEKFEVNVDSIHHTSNTDTIDGDDINDLWKLEEPDIHTRMFYAQRSIETQYDYVSQGSRLFKFWNDMIYRSLKIESLNDNGKEYPKWVNNNLSMRTAHWIVCVGLVTSEIMGAYLVPNSLSMLGYVPSNIMLVVCCFVTLLAGGVIWWVFLLFDSPEYPVKTFADLAYVVGGTPCKQAVIFLQLIATLLSSATILISAAECVIILRTDRMCWVGLMVLLSGVMMICSFMKTLSNIGKYCLVVSACNYVNLFVQLGFIGNSEPNWANAESILGIPAGTVATYAFAPGQSLMNKVVAVTNISFVFAGSIVFPEVISEMRRPWEFWKSMLVAQSIILVVYLVYGNYIYANQGQFSNSPAVFGVSNISALKGLAFMTFVTGFIQNIFYGHISCKIVYKNYMPLISKTIRFESKRGIIFWSLTVFIVWVIIFVIGAGVPQVSAVSAFTSSLTMIPLTYVIPFALHLFSLYRSANENYIEDFVPHQSNVGDTSVVEYLRRGYKKYPLLTIFYTTLCLSSLAFSGLGLWASVEYIKYIFDVTDATSFSCTSPI</sequence>
<keyword evidence="5 6" id="KW-0472">Membrane</keyword>
<accession>A0A1E3NDH8</accession>
<feature type="transmembrane region" description="Helical" evidence="6">
    <location>
        <begin position="370"/>
        <end position="389"/>
    </location>
</feature>
<dbReference type="Pfam" id="PF01490">
    <property type="entry name" value="Aa_trans"/>
    <property type="match status" value="1"/>
</dbReference>
<evidence type="ECO:0000256" key="4">
    <source>
        <dbReference type="ARBA" id="ARBA00022989"/>
    </source>
</evidence>
<dbReference type="RefSeq" id="XP_019015285.1">
    <property type="nucleotide sequence ID" value="XM_019161999.1"/>
</dbReference>
<reference evidence="8 9" key="1">
    <citation type="journal article" date="2016" name="Proc. Natl. Acad. Sci. U.S.A.">
        <title>Comparative genomics of biotechnologically important yeasts.</title>
        <authorList>
            <person name="Riley R."/>
            <person name="Haridas S."/>
            <person name="Wolfe K.H."/>
            <person name="Lopes M.R."/>
            <person name="Hittinger C.T."/>
            <person name="Goeker M."/>
            <person name="Salamov A.A."/>
            <person name="Wisecaver J.H."/>
            <person name="Long T.M."/>
            <person name="Calvey C.H."/>
            <person name="Aerts A.L."/>
            <person name="Barry K.W."/>
            <person name="Choi C."/>
            <person name="Clum A."/>
            <person name="Coughlan A.Y."/>
            <person name="Deshpande S."/>
            <person name="Douglass A.P."/>
            <person name="Hanson S.J."/>
            <person name="Klenk H.-P."/>
            <person name="LaButti K.M."/>
            <person name="Lapidus A."/>
            <person name="Lindquist E.A."/>
            <person name="Lipzen A.M."/>
            <person name="Meier-Kolthoff J.P."/>
            <person name="Ohm R.A."/>
            <person name="Otillar R.P."/>
            <person name="Pangilinan J.L."/>
            <person name="Peng Y."/>
            <person name="Rokas A."/>
            <person name="Rosa C.A."/>
            <person name="Scheuner C."/>
            <person name="Sibirny A.A."/>
            <person name="Slot J.C."/>
            <person name="Stielow J.B."/>
            <person name="Sun H."/>
            <person name="Kurtzman C.P."/>
            <person name="Blackwell M."/>
            <person name="Grigoriev I.V."/>
            <person name="Jeffries T.W."/>
        </authorList>
    </citation>
    <scope>NUCLEOTIDE SEQUENCE [LARGE SCALE GENOMIC DNA]</scope>
    <source>
        <strain evidence="8 9">NRRL Y-2026</strain>
    </source>
</reference>
<comment type="subcellular location">
    <subcellularLocation>
        <location evidence="1">Membrane</location>
    </subcellularLocation>
</comment>
<gene>
    <name evidence="8" type="ORF">PICMEDRAFT_18435</name>
</gene>
<evidence type="ECO:0000256" key="1">
    <source>
        <dbReference type="ARBA" id="ARBA00004370"/>
    </source>
</evidence>
<feature type="transmembrane region" description="Helical" evidence="6">
    <location>
        <begin position="217"/>
        <end position="237"/>
    </location>
</feature>
<feature type="domain" description="Amino acid transporter transmembrane" evidence="7">
    <location>
        <begin position="102"/>
        <end position="467"/>
    </location>
</feature>
<organism evidence="8 9">
    <name type="scientific">Pichia membranifaciens NRRL Y-2026</name>
    <dbReference type="NCBI Taxonomy" id="763406"/>
    <lineage>
        <taxon>Eukaryota</taxon>
        <taxon>Fungi</taxon>
        <taxon>Dikarya</taxon>
        <taxon>Ascomycota</taxon>
        <taxon>Saccharomycotina</taxon>
        <taxon>Pichiomycetes</taxon>
        <taxon>Pichiales</taxon>
        <taxon>Pichiaceae</taxon>
        <taxon>Pichia</taxon>
    </lineage>
</organism>
<evidence type="ECO:0000256" key="5">
    <source>
        <dbReference type="ARBA" id="ARBA00023136"/>
    </source>
</evidence>
<name>A0A1E3NDH8_9ASCO</name>
<evidence type="ECO:0000256" key="2">
    <source>
        <dbReference type="ARBA" id="ARBA00022448"/>
    </source>
</evidence>
<feature type="transmembrane region" description="Helical" evidence="6">
    <location>
        <begin position="134"/>
        <end position="155"/>
    </location>
</feature>
<dbReference type="OrthoDB" id="40134at2759"/>
<feature type="transmembrane region" description="Helical" evidence="6">
    <location>
        <begin position="330"/>
        <end position="350"/>
    </location>
</feature>
<feature type="transmembrane region" description="Helical" evidence="6">
    <location>
        <begin position="444"/>
        <end position="467"/>
    </location>
</feature>
<proteinExistence type="predicted"/>
<feature type="transmembrane region" description="Helical" evidence="6">
    <location>
        <begin position="185"/>
        <end position="210"/>
    </location>
</feature>
<dbReference type="Proteomes" id="UP000094455">
    <property type="component" value="Unassembled WGS sequence"/>
</dbReference>
<dbReference type="STRING" id="763406.A0A1E3NDH8"/>
<evidence type="ECO:0000256" key="6">
    <source>
        <dbReference type="SAM" id="Phobius"/>
    </source>
</evidence>
<dbReference type="InterPro" id="IPR013057">
    <property type="entry name" value="AA_transpt_TM"/>
</dbReference>
<evidence type="ECO:0000313" key="9">
    <source>
        <dbReference type="Proteomes" id="UP000094455"/>
    </source>
</evidence>
<evidence type="ECO:0000259" key="7">
    <source>
        <dbReference type="Pfam" id="PF01490"/>
    </source>
</evidence>
<feature type="transmembrane region" description="Helical" evidence="6">
    <location>
        <begin position="417"/>
        <end position="438"/>
    </location>
</feature>
<evidence type="ECO:0000256" key="3">
    <source>
        <dbReference type="ARBA" id="ARBA00022692"/>
    </source>
</evidence>
<dbReference type="EMBL" id="KV454008">
    <property type="protein sequence ID" value="ODQ44172.1"/>
    <property type="molecule type" value="Genomic_DNA"/>
</dbReference>
<keyword evidence="9" id="KW-1185">Reference proteome</keyword>
<keyword evidence="2" id="KW-0813">Transport</keyword>
<feature type="transmembrane region" description="Helical" evidence="6">
    <location>
        <begin position="506"/>
        <end position="528"/>
    </location>
</feature>
<feature type="transmembrane region" description="Helical" evidence="6">
    <location>
        <begin position="298"/>
        <end position="318"/>
    </location>
</feature>
<protein>
    <recommendedName>
        <fullName evidence="7">Amino acid transporter transmembrane domain-containing protein</fullName>
    </recommendedName>
</protein>